<accession>A0A087M280</accession>
<sequence length="223" mass="24324">MDKHVRAADLRPATFDADKNTVEVVWTTGAAVRRRDYLTDTLFDEVLSLAPGHVRLDRLNAGAPLLDAHDDRRLASVLGSVVPGTARIENGVGIATIQLSRSEDDAEIVGKIADGIIRHISVGYRTHAIQTSAGTGGAEETRTAIDWEPLEISAVPIPADAGSRFRGFGRDDSPEAARARMQRRQDEVGLALCLRRATPEEVCQMGRTPAFIPDEFWPMVEET</sequence>
<gene>
    <name evidence="1" type="ORF">JP75_11560</name>
</gene>
<dbReference type="Proteomes" id="UP000028981">
    <property type="component" value="Unassembled WGS sequence"/>
</dbReference>
<evidence type="ECO:0008006" key="3">
    <source>
        <dbReference type="Google" id="ProtNLM"/>
    </source>
</evidence>
<evidence type="ECO:0000313" key="2">
    <source>
        <dbReference type="Proteomes" id="UP000028981"/>
    </source>
</evidence>
<evidence type="ECO:0000313" key="1">
    <source>
        <dbReference type="EMBL" id="KFL30983.1"/>
    </source>
</evidence>
<dbReference type="EMBL" id="JQGC01000009">
    <property type="protein sequence ID" value="KFL30983.1"/>
    <property type="molecule type" value="Genomic_DNA"/>
</dbReference>
<dbReference type="RefSeq" id="WP_035082778.1">
    <property type="nucleotide sequence ID" value="NZ_JQGC01000009.1"/>
</dbReference>
<protein>
    <recommendedName>
        <fullName evidence="3">Peptidase U35</fullName>
    </recommendedName>
</protein>
<dbReference type="AlphaFoldDB" id="A0A087M280"/>
<organism evidence="1 2">
    <name type="scientific">Devosia riboflavina</name>
    <dbReference type="NCBI Taxonomy" id="46914"/>
    <lineage>
        <taxon>Bacteria</taxon>
        <taxon>Pseudomonadati</taxon>
        <taxon>Pseudomonadota</taxon>
        <taxon>Alphaproteobacteria</taxon>
        <taxon>Hyphomicrobiales</taxon>
        <taxon>Devosiaceae</taxon>
        <taxon>Devosia</taxon>
    </lineage>
</organism>
<dbReference type="OrthoDB" id="9806592at2"/>
<reference evidence="1 2" key="1">
    <citation type="submission" date="2014-08" db="EMBL/GenBank/DDBJ databases">
        <authorList>
            <person name="Hassan Y.I."/>
            <person name="Lepp D."/>
            <person name="Zhou T."/>
        </authorList>
    </citation>
    <scope>NUCLEOTIDE SEQUENCE [LARGE SCALE GENOMIC DNA]</scope>
    <source>
        <strain evidence="1 2">IFO13584</strain>
    </source>
</reference>
<comment type="caution">
    <text evidence="1">The sequence shown here is derived from an EMBL/GenBank/DDBJ whole genome shotgun (WGS) entry which is preliminary data.</text>
</comment>
<name>A0A087M280_9HYPH</name>
<dbReference type="STRING" id="46914.JP75_11560"/>
<proteinExistence type="predicted"/>
<keyword evidence="2" id="KW-1185">Reference proteome</keyword>